<reference evidence="4" key="1">
    <citation type="submission" date="2016-11" db="EMBL/GenBank/DDBJ databases">
        <authorList>
            <person name="Varghese N."/>
            <person name="Submissions S."/>
        </authorList>
    </citation>
    <scope>NUCLEOTIDE SEQUENCE [LARGE SCALE GENOMIC DNA]</scope>
    <source>
        <strain evidence="4">DSM 27619</strain>
    </source>
</reference>
<accession>A0A1M4ZSD1</accession>
<feature type="domain" description="Serine aminopeptidase S33" evidence="2">
    <location>
        <begin position="64"/>
        <end position="169"/>
    </location>
</feature>
<protein>
    <recommendedName>
        <fullName evidence="2">Serine aminopeptidase S33 domain-containing protein</fullName>
    </recommendedName>
</protein>
<dbReference type="STRING" id="1416778.SAMN05443633_103246"/>
<dbReference type="InterPro" id="IPR022742">
    <property type="entry name" value="Hydrolase_4"/>
</dbReference>
<evidence type="ECO:0000259" key="2">
    <source>
        <dbReference type="Pfam" id="PF12146"/>
    </source>
</evidence>
<name>A0A1M4ZSD1_9FLAO</name>
<organism evidence="3 4">
    <name type="scientific">Chryseobacterium arachidis</name>
    <dbReference type="NCBI Taxonomy" id="1416778"/>
    <lineage>
        <taxon>Bacteria</taxon>
        <taxon>Pseudomonadati</taxon>
        <taxon>Bacteroidota</taxon>
        <taxon>Flavobacteriia</taxon>
        <taxon>Flavobacteriales</taxon>
        <taxon>Weeksellaceae</taxon>
        <taxon>Chryseobacterium group</taxon>
        <taxon>Chryseobacterium</taxon>
    </lineage>
</organism>
<evidence type="ECO:0000313" key="3">
    <source>
        <dbReference type="EMBL" id="SHF20697.1"/>
    </source>
</evidence>
<dbReference type="PANTHER" id="PTHR12277">
    <property type="entry name" value="ALPHA/BETA HYDROLASE DOMAIN-CONTAINING PROTEIN"/>
    <property type="match status" value="1"/>
</dbReference>
<dbReference type="PANTHER" id="PTHR12277:SF81">
    <property type="entry name" value="PROTEIN ABHD13"/>
    <property type="match status" value="1"/>
</dbReference>
<feature type="chain" id="PRO_5012612389" description="Serine aminopeptidase S33 domain-containing protein" evidence="1">
    <location>
        <begin position="21"/>
        <end position="267"/>
    </location>
</feature>
<keyword evidence="4" id="KW-1185">Reference proteome</keyword>
<dbReference type="AlphaFoldDB" id="A0A1M4ZSD1"/>
<sequence length="267" mass="30229">MKTKFLLSVLFLFTIYLSKAQMDDNFYKPNKELRPIENLNYEEFSIPVQNDIITGIILKPKSGKIKATVLFFHGAGGNVSTYLFMTKPLVENDFQVVMVDFRGYGKSTGKPTHLNIASDGQIFFDNMIQRPEIAKTKIILYGASMGSQVAAHLARSNKTKIAGLVMDGSLSSFTDIAMYYKPEYKEVISKYVVSPYSAKEDVQDTEGLPKLFIHSRGDKEVPYEEGYENYSKASLPKEFFEYSGNHLEAMKDNSDKIIAQIEKMLNK</sequence>
<gene>
    <name evidence="3" type="ORF">SAMN05443633_103246</name>
</gene>
<evidence type="ECO:0000313" key="4">
    <source>
        <dbReference type="Proteomes" id="UP000184518"/>
    </source>
</evidence>
<feature type="signal peptide" evidence="1">
    <location>
        <begin position="1"/>
        <end position="20"/>
    </location>
</feature>
<dbReference type="InterPro" id="IPR029058">
    <property type="entry name" value="AB_hydrolase_fold"/>
</dbReference>
<dbReference type="Gene3D" id="3.40.50.1820">
    <property type="entry name" value="alpha/beta hydrolase"/>
    <property type="match status" value="1"/>
</dbReference>
<proteinExistence type="predicted"/>
<dbReference type="RefSeq" id="WP_072955072.1">
    <property type="nucleotide sequence ID" value="NZ_FQUT01000003.1"/>
</dbReference>
<evidence type="ECO:0000256" key="1">
    <source>
        <dbReference type="SAM" id="SignalP"/>
    </source>
</evidence>
<dbReference type="OrthoDB" id="9777090at2"/>
<dbReference type="SUPFAM" id="SSF53474">
    <property type="entry name" value="alpha/beta-Hydrolases"/>
    <property type="match status" value="1"/>
</dbReference>
<keyword evidence="1" id="KW-0732">Signal</keyword>
<dbReference type="EMBL" id="FQUT01000003">
    <property type="protein sequence ID" value="SHF20697.1"/>
    <property type="molecule type" value="Genomic_DNA"/>
</dbReference>
<dbReference type="Pfam" id="PF12146">
    <property type="entry name" value="Hydrolase_4"/>
    <property type="match status" value="1"/>
</dbReference>
<dbReference type="Proteomes" id="UP000184518">
    <property type="component" value="Unassembled WGS sequence"/>
</dbReference>